<dbReference type="AlphaFoldDB" id="A0A2P8HT94"/>
<evidence type="ECO:0000313" key="2">
    <source>
        <dbReference type="Proteomes" id="UP000240971"/>
    </source>
</evidence>
<comment type="caution">
    <text evidence="1">The sequence shown here is derived from an EMBL/GenBank/DDBJ whole genome shotgun (WGS) entry which is preliminary data.</text>
</comment>
<accession>A0A2P8HT94</accession>
<proteinExistence type="predicted"/>
<sequence>MISITDVLDVTFYGYVLDQQTGRFDFAKYAGNYNWNATTKKFDKSVGSDITVSFPSLSTELTLNCHYFTPYEKGSFDPDASRSYYRVKLGSVGMFMINYHFGKKKL</sequence>
<dbReference type="Proteomes" id="UP000240971">
    <property type="component" value="Unassembled WGS sequence"/>
</dbReference>
<reference evidence="1 2" key="1">
    <citation type="submission" date="2018-03" db="EMBL/GenBank/DDBJ databases">
        <title>Genomic Encyclopedia of Archaeal and Bacterial Type Strains, Phase II (KMG-II): from individual species to whole genera.</title>
        <authorList>
            <person name="Goeker M."/>
        </authorList>
    </citation>
    <scope>NUCLEOTIDE SEQUENCE [LARGE SCALE GENOMIC DNA]</scope>
    <source>
        <strain evidence="1 2">DSM 24859</strain>
    </source>
</reference>
<name>A0A2P8HT94_CHINA</name>
<dbReference type="RefSeq" id="WP_106526679.1">
    <property type="nucleotide sequence ID" value="NZ_PYAW01000001.1"/>
</dbReference>
<organism evidence="1 2">
    <name type="scientific">Chitinophaga niastensis</name>
    <dbReference type="NCBI Taxonomy" id="536980"/>
    <lineage>
        <taxon>Bacteria</taxon>
        <taxon>Pseudomonadati</taxon>
        <taxon>Bacteroidota</taxon>
        <taxon>Chitinophagia</taxon>
        <taxon>Chitinophagales</taxon>
        <taxon>Chitinophagaceae</taxon>
        <taxon>Chitinophaga</taxon>
    </lineage>
</organism>
<gene>
    <name evidence="1" type="ORF">CLV51_101778</name>
</gene>
<dbReference type="OrthoDB" id="668762at2"/>
<keyword evidence="2" id="KW-1185">Reference proteome</keyword>
<dbReference type="EMBL" id="PYAW01000001">
    <property type="protein sequence ID" value="PSL49446.1"/>
    <property type="molecule type" value="Genomic_DNA"/>
</dbReference>
<protein>
    <submittedName>
        <fullName evidence="1">Uncharacterized protein</fullName>
    </submittedName>
</protein>
<evidence type="ECO:0000313" key="1">
    <source>
        <dbReference type="EMBL" id="PSL49446.1"/>
    </source>
</evidence>